<dbReference type="EMBL" id="LVKB01000001">
    <property type="protein sequence ID" value="ORD98127.1"/>
    <property type="molecule type" value="Genomic_DNA"/>
</dbReference>
<dbReference type="Proteomes" id="UP000192356">
    <property type="component" value="Unassembled WGS sequence"/>
</dbReference>
<accession>A0A1X0QEC0</accession>
<protein>
    <submittedName>
        <fullName evidence="1">Uncharacterized protein</fullName>
    </submittedName>
</protein>
<keyword evidence="2" id="KW-1185">Reference proteome</keyword>
<sequence length="325" mass="39037">MDKIQLIEENRIRHGYSVISRNVSMKGYKKFNNKHKKEDIIFKLESNLAIYKKVGTISNLLKNLRLLAKKDDEFSRLYSKYIQCIVDKHRKCLNIDDLIEIRDSLCDYSTFMTDIYEINDDQYDFDDHKISFTWNDIEVLFESENLLSKFLENRFEVNDFIFNTLLIGKIQEFNKNFQKLESILQEDDLKYSQAVFLFRNLNETTANLQKFLNENYYTSDFVSETYNDLQLILKSLKHFKKEINLPENLGSLFEKYRNQLQNLKIDNETMKQVLIDELERRITFKSFKRMPLGPVFYDLAYDFVQFPKEDDISKEKMNLLDMNKK</sequence>
<reference evidence="1 2" key="1">
    <citation type="journal article" date="2017" name="Environ. Microbiol.">
        <title>Decay of the glycolytic pathway and adaptation to intranuclear parasitism within Enterocytozoonidae microsporidia.</title>
        <authorList>
            <person name="Wiredu Boakye D."/>
            <person name="Jaroenlak P."/>
            <person name="Prachumwat A."/>
            <person name="Williams T.A."/>
            <person name="Bateman K.S."/>
            <person name="Itsathitphaisarn O."/>
            <person name="Sritunyalucksana K."/>
            <person name="Paszkiewicz K.H."/>
            <person name="Moore K.A."/>
            <person name="Stentiford G.D."/>
            <person name="Williams B.A."/>
        </authorList>
    </citation>
    <scope>NUCLEOTIDE SEQUENCE [LARGE SCALE GENOMIC DNA]</scope>
    <source>
        <strain evidence="1 2">GB1</strain>
    </source>
</reference>
<dbReference type="OrthoDB" id="10255118at2759"/>
<gene>
    <name evidence="1" type="ORF">HERIO_29</name>
</gene>
<organism evidence="1 2">
    <name type="scientific">Hepatospora eriocheir</name>
    <dbReference type="NCBI Taxonomy" id="1081669"/>
    <lineage>
        <taxon>Eukaryota</taxon>
        <taxon>Fungi</taxon>
        <taxon>Fungi incertae sedis</taxon>
        <taxon>Microsporidia</taxon>
        <taxon>Hepatosporidae</taxon>
        <taxon>Hepatospora</taxon>
    </lineage>
</organism>
<name>A0A1X0QEC0_9MICR</name>
<evidence type="ECO:0000313" key="2">
    <source>
        <dbReference type="Proteomes" id="UP000192356"/>
    </source>
</evidence>
<comment type="caution">
    <text evidence="1">The sequence shown here is derived from an EMBL/GenBank/DDBJ whole genome shotgun (WGS) entry which is preliminary data.</text>
</comment>
<dbReference type="VEuPathDB" id="MicrosporidiaDB:A0H76_896"/>
<evidence type="ECO:0000313" key="1">
    <source>
        <dbReference type="EMBL" id="ORD98127.1"/>
    </source>
</evidence>
<proteinExistence type="predicted"/>
<dbReference type="AlphaFoldDB" id="A0A1X0QEC0"/>
<dbReference type="VEuPathDB" id="MicrosporidiaDB:HERIO_29"/>